<reference evidence="2 4" key="1">
    <citation type="journal article" date="2011" name="Science">
        <title>Comparative functional genomics of the fission yeasts.</title>
        <authorList>
            <person name="Rhind N."/>
            <person name="Chen Z."/>
            <person name="Yassour M."/>
            <person name="Thompson D.A."/>
            <person name="Haas B.J."/>
            <person name="Habib N."/>
            <person name="Wapinski I."/>
            <person name="Roy S."/>
            <person name="Lin M.F."/>
            <person name="Heiman D.I."/>
            <person name="Young S.K."/>
            <person name="Furuya K."/>
            <person name="Guo Y."/>
            <person name="Pidoux A."/>
            <person name="Chen H.M."/>
            <person name="Robbertse B."/>
            <person name="Goldberg J.M."/>
            <person name="Aoki K."/>
            <person name="Bayne E.H."/>
            <person name="Berlin A.M."/>
            <person name="Desjardins C.A."/>
            <person name="Dobbs E."/>
            <person name="Dukaj L."/>
            <person name="Fan L."/>
            <person name="FitzGerald M.G."/>
            <person name="French C."/>
            <person name="Gujja S."/>
            <person name="Hansen K."/>
            <person name="Keifenheim D."/>
            <person name="Levin J.Z."/>
            <person name="Mosher R.A."/>
            <person name="Mueller C.A."/>
            <person name="Pfiffner J."/>
            <person name="Priest M."/>
            <person name="Russ C."/>
            <person name="Smialowska A."/>
            <person name="Swoboda P."/>
            <person name="Sykes S.M."/>
            <person name="Vaughn M."/>
            <person name="Vengrova S."/>
            <person name="Yoder R."/>
            <person name="Zeng Q."/>
            <person name="Allshire R."/>
            <person name="Baulcombe D."/>
            <person name="Birren B.W."/>
            <person name="Brown W."/>
            <person name="Ekwall K."/>
            <person name="Kellis M."/>
            <person name="Leatherwood J."/>
            <person name="Levin H."/>
            <person name="Margalit H."/>
            <person name="Martienssen R."/>
            <person name="Nieduszynski C.A."/>
            <person name="Spatafora J.W."/>
            <person name="Friedman N."/>
            <person name="Dalgaard J.Z."/>
            <person name="Baumann P."/>
            <person name="Niki H."/>
            <person name="Regev A."/>
            <person name="Nusbaum C."/>
        </authorList>
    </citation>
    <scope>NUCLEOTIDE SEQUENCE [LARGE SCALE GENOMIC DNA]</scope>
    <source>
        <strain evidence="4">yFS275 / FY16936</strain>
    </source>
</reference>
<dbReference type="AlphaFoldDB" id="B6K284"/>
<dbReference type="VEuPathDB" id="FungiDB:SJAG_02351"/>
<organism evidence="2 4">
    <name type="scientific">Schizosaccharomyces japonicus (strain yFS275 / FY16936)</name>
    <name type="common">Fission yeast</name>
    <dbReference type="NCBI Taxonomy" id="402676"/>
    <lineage>
        <taxon>Eukaryota</taxon>
        <taxon>Fungi</taxon>
        <taxon>Dikarya</taxon>
        <taxon>Ascomycota</taxon>
        <taxon>Taphrinomycotina</taxon>
        <taxon>Schizosaccharomycetes</taxon>
        <taxon>Schizosaccharomycetales</taxon>
        <taxon>Schizosaccharomycetaceae</taxon>
        <taxon>Schizosaccharomyces</taxon>
    </lineage>
</organism>
<keyword evidence="4" id="KW-1185">Reference proteome</keyword>
<protein>
    <submittedName>
        <fullName evidence="2">Tetraspan protein Dni2</fullName>
    </submittedName>
</protein>
<feature type="transmembrane region" description="Helical" evidence="1">
    <location>
        <begin position="109"/>
        <end position="130"/>
    </location>
</feature>
<evidence type="ECO:0000256" key="1">
    <source>
        <dbReference type="SAM" id="Phobius"/>
    </source>
</evidence>
<dbReference type="GO" id="GO:0070867">
    <property type="term" value="C:mating projection tip membrane"/>
    <property type="evidence" value="ECO:0007669"/>
    <property type="project" value="EnsemblFungi"/>
</dbReference>
<proteinExistence type="predicted"/>
<feature type="transmembrane region" description="Helical" evidence="1">
    <location>
        <begin position="184"/>
        <end position="212"/>
    </location>
</feature>
<sequence>MNFVQQHIKTIVSLYRLIPYPSYLSNIILAVGWLFSCLLVCGCLSKESRTIRILRLTSQNVTIDVGFFGICSKLANSSRECHGLKYWKESSNANAKEAAVYVWSLVHPVLLGIVFGLCSLSIVFTILKFLNNRNIRYWAISCLYLNLLAAFFQIIQMALSHLSATSFALGIEALGTSSVTQAKLGIAAVVLGWISALCFFLFALIHLGLWLIECNKQRILKATEEIFAPLTKPQTETDSTAKESV</sequence>
<dbReference type="JaponicusDB" id="SJAG_02351">
    <property type="gene designation" value="dni2"/>
</dbReference>
<feature type="transmembrane region" description="Helical" evidence="1">
    <location>
        <begin position="142"/>
        <end position="164"/>
    </location>
</feature>
<dbReference type="GeneID" id="7049996"/>
<feature type="transmembrane region" description="Helical" evidence="1">
    <location>
        <begin position="23"/>
        <end position="44"/>
    </location>
</feature>
<dbReference type="OrthoDB" id="5324192at2759"/>
<keyword evidence="1" id="KW-0472">Membrane</keyword>
<evidence type="ECO:0000313" key="4">
    <source>
        <dbReference type="Proteomes" id="UP000001744"/>
    </source>
</evidence>
<dbReference type="RefSeq" id="XP_002173558.1">
    <property type="nucleotide sequence ID" value="XM_002173522.2"/>
</dbReference>
<keyword evidence="1" id="KW-1133">Transmembrane helix</keyword>
<name>B6K284_SCHJY</name>
<dbReference type="STRING" id="402676.B6K284"/>
<dbReference type="HOGENOM" id="CLU_1195471_0_0_1"/>
<evidence type="ECO:0000313" key="2">
    <source>
        <dbReference type="EMBL" id="EEB07265.1"/>
    </source>
</evidence>
<gene>
    <name evidence="3" type="primary">dni2</name>
    <name evidence="2" type="ORF">SJAG_02351</name>
</gene>
<accession>B6K284</accession>
<dbReference type="OMA" id="WTIERNK"/>
<dbReference type="EMBL" id="KE651166">
    <property type="protein sequence ID" value="EEB07265.1"/>
    <property type="molecule type" value="Genomic_DNA"/>
</dbReference>
<evidence type="ECO:0000313" key="3">
    <source>
        <dbReference type="JaponicusDB" id="SJAG_02351"/>
    </source>
</evidence>
<dbReference type="GO" id="GO:0005783">
    <property type="term" value="C:endoplasmic reticulum"/>
    <property type="evidence" value="ECO:0007669"/>
    <property type="project" value="EnsemblFungi"/>
</dbReference>
<keyword evidence="1" id="KW-0812">Transmembrane</keyword>
<dbReference type="GO" id="GO:0032220">
    <property type="term" value="P:plasma membrane fusion involved in cytogamy"/>
    <property type="evidence" value="ECO:0007669"/>
    <property type="project" value="EnsemblFungi"/>
</dbReference>
<dbReference type="Proteomes" id="UP000001744">
    <property type="component" value="Unassembled WGS sequence"/>
</dbReference>